<accession>A0A9P9IHE8</accession>
<name>A0A9P9IHE8_9HYPO</name>
<gene>
    <name evidence="2" type="ORF">B0J13DRAFT_532541</name>
</gene>
<reference evidence="2" key="1">
    <citation type="journal article" date="2021" name="Nat. Commun.">
        <title>Genetic determinants of endophytism in the Arabidopsis root mycobiome.</title>
        <authorList>
            <person name="Mesny F."/>
            <person name="Miyauchi S."/>
            <person name="Thiergart T."/>
            <person name="Pickel B."/>
            <person name="Atanasova L."/>
            <person name="Karlsson M."/>
            <person name="Huettel B."/>
            <person name="Barry K.W."/>
            <person name="Haridas S."/>
            <person name="Chen C."/>
            <person name="Bauer D."/>
            <person name="Andreopoulos W."/>
            <person name="Pangilinan J."/>
            <person name="LaButti K."/>
            <person name="Riley R."/>
            <person name="Lipzen A."/>
            <person name="Clum A."/>
            <person name="Drula E."/>
            <person name="Henrissat B."/>
            <person name="Kohler A."/>
            <person name="Grigoriev I.V."/>
            <person name="Martin F.M."/>
            <person name="Hacquard S."/>
        </authorList>
    </citation>
    <scope>NUCLEOTIDE SEQUENCE</scope>
    <source>
        <strain evidence="2">MPI-CAGE-AT-0021</strain>
    </source>
</reference>
<dbReference type="InterPro" id="IPR036291">
    <property type="entry name" value="NAD(P)-bd_dom_sf"/>
</dbReference>
<dbReference type="SUPFAM" id="SSF51735">
    <property type="entry name" value="NAD(P)-binding Rossmann-fold domains"/>
    <property type="match status" value="1"/>
</dbReference>
<keyword evidence="3" id="KW-1185">Reference proteome</keyword>
<feature type="region of interest" description="Disordered" evidence="1">
    <location>
        <begin position="163"/>
        <end position="199"/>
    </location>
</feature>
<dbReference type="OrthoDB" id="419598at2759"/>
<dbReference type="AlphaFoldDB" id="A0A9P9IHE8"/>
<evidence type="ECO:0008006" key="4">
    <source>
        <dbReference type="Google" id="ProtNLM"/>
    </source>
</evidence>
<protein>
    <recommendedName>
        <fullName evidence="4">NmrA-like domain-containing protein</fullName>
    </recommendedName>
</protein>
<proteinExistence type="predicted"/>
<feature type="compositionally biased region" description="Low complexity" evidence="1">
    <location>
        <begin position="171"/>
        <end position="187"/>
    </location>
</feature>
<dbReference type="Proteomes" id="UP000717696">
    <property type="component" value="Unassembled WGS sequence"/>
</dbReference>
<sequence length="199" mass="22211">MAVIAVAGGTGNVGRTIVEALVATGKYDVKIISRKTWGMLTRFEGQPRNRAKARSHHHPRRYTLWIDITDVAVWHHSSPIRHQGSQLKVESCPAISRAPFRTYCPLGNKEKQSVFRNLPRSARSPTRPLRQSKPKFMRYGITFNSWFPKHLPVQRVRQEMLAKAVSGQGDAPASASPKSASPLRSPSFHGVMSPRGAYC</sequence>
<organism evidence="2 3">
    <name type="scientific">Dactylonectria estremocensis</name>
    <dbReference type="NCBI Taxonomy" id="1079267"/>
    <lineage>
        <taxon>Eukaryota</taxon>
        <taxon>Fungi</taxon>
        <taxon>Dikarya</taxon>
        <taxon>Ascomycota</taxon>
        <taxon>Pezizomycotina</taxon>
        <taxon>Sordariomycetes</taxon>
        <taxon>Hypocreomycetidae</taxon>
        <taxon>Hypocreales</taxon>
        <taxon>Nectriaceae</taxon>
        <taxon>Dactylonectria</taxon>
    </lineage>
</organism>
<evidence type="ECO:0000313" key="2">
    <source>
        <dbReference type="EMBL" id="KAH7119450.1"/>
    </source>
</evidence>
<dbReference type="Gene3D" id="3.40.50.720">
    <property type="entry name" value="NAD(P)-binding Rossmann-like Domain"/>
    <property type="match status" value="1"/>
</dbReference>
<evidence type="ECO:0000313" key="3">
    <source>
        <dbReference type="Proteomes" id="UP000717696"/>
    </source>
</evidence>
<comment type="caution">
    <text evidence="2">The sequence shown here is derived from an EMBL/GenBank/DDBJ whole genome shotgun (WGS) entry which is preliminary data.</text>
</comment>
<dbReference type="EMBL" id="JAGMUU010000030">
    <property type="protein sequence ID" value="KAH7119450.1"/>
    <property type="molecule type" value="Genomic_DNA"/>
</dbReference>
<evidence type="ECO:0000256" key="1">
    <source>
        <dbReference type="SAM" id="MobiDB-lite"/>
    </source>
</evidence>